<reference evidence="1" key="1">
    <citation type="submission" date="2020-05" db="EMBL/GenBank/DDBJ databases">
        <authorList>
            <person name="Chiriac C."/>
            <person name="Salcher M."/>
            <person name="Ghai R."/>
            <person name="Kavagutti S V."/>
        </authorList>
    </citation>
    <scope>NUCLEOTIDE SEQUENCE</scope>
</reference>
<dbReference type="Pfam" id="PF11927">
    <property type="entry name" value="HODM_asu-like"/>
    <property type="match status" value="1"/>
</dbReference>
<organism evidence="1">
    <name type="scientific">freshwater metagenome</name>
    <dbReference type="NCBI Taxonomy" id="449393"/>
    <lineage>
        <taxon>unclassified sequences</taxon>
        <taxon>metagenomes</taxon>
        <taxon>ecological metagenomes</taxon>
    </lineage>
</organism>
<dbReference type="AlphaFoldDB" id="A0A6J6VFE8"/>
<proteinExistence type="predicted"/>
<gene>
    <name evidence="1" type="ORF">UFOPK2886_00684</name>
</gene>
<sequence length="283" mass="32980">MTNSFAYPPASDGKPFRLNMGLRELDTTYWLEGGPDLNDQLKERVRILADNRDQVFQDELGHEGGVKYFTEQLVENLKKHHNDYQVNGTTIKHSPTGIEVDIEEDHPFVQLAKVIAEDLCLLYSDNGKWCLVTAVVIFPSRWNLLEKIGKSIDDIHIPVPGYDQVLKPFMGDTFNKVRSDRPVWRKNWSLHETSILHEPFYLEKSAQVEEYWWRTERQTLTASADQKYLLFTIRNRSEPFNWIKSDPQTAQQFAKTLATLPPEMLAYKHLVEKRDALINYLNQ</sequence>
<dbReference type="EMBL" id="CAEZZO010000096">
    <property type="protein sequence ID" value="CAB4769555.1"/>
    <property type="molecule type" value="Genomic_DNA"/>
</dbReference>
<evidence type="ECO:0000313" key="1">
    <source>
        <dbReference type="EMBL" id="CAB4769555.1"/>
    </source>
</evidence>
<protein>
    <submittedName>
        <fullName evidence="1">Unannotated protein</fullName>
    </submittedName>
</protein>
<accession>A0A6J6VFE8</accession>
<name>A0A6J6VFE8_9ZZZZ</name>
<dbReference type="InterPro" id="IPR021848">
    <property type="entry name" value="HODM_asu-like"/>
</dbReference>